<feature type="transmembrane region" description="Helical" evidence="1">
    <location>
        <begin position="102"/>
        <end position="125"/>
    </location>
</feature>
<dbReference type="Proteomes" id="UP001597318">
    <property type="component" value="Unassembled WGS sequence"/>
</dbReference>
<feature type="transmembrane region" description="Helical" evidence="1">
    <location>
        <begin position="145"/>
        <end position="169"/>
    </location>
</feature>
<comment type="caution">
    <text evidence="2">The sequence shown here is derived from an EMBL/GenBank/DDBJ whole genome shotgun (WGS) entry which is preliminary data.</text>
</comment>
<evidence type="ECO:0000313" key="2">
    <source>
        <dbReference type="EMBL" id="MFD2215260.1"/>
    </source>
</evidence>
<feature type="transmembrane region" description="Helical" evidence="1">
    <location>
        <begin position="41"/>
        <end position="64"/>
    </location>
</feature>
<feature type="transmembrane region" description="Helical" evidence="1">
    <location>
        <begin position="12"/>
        <end position="35"/>
    </location>
</feature>
<organism evidence="2 3">
    <name type="scientific">Metabacillus endolithicus</name>
    <dbReference type="NCBI Taxonomy" id="1535204"/>
    <lineage>
        <taxon>Bacteria</taxon>
        <taxon>Bacillati</taxon>
        <taxon>Bacillota</taxon>
        <taxon>Bacilli</taxon>
        <taxon>Bacillales</taxon>
        <taxon>Bacillaceae</taxon>
        <taxon>Metabacillus</taxon>
    </lineage>
</organism>
<accession>A0ABW5C1X5</accession>
<keyword evidence="1" id="KW-0812">Transmembrane</keyword>
<keyword evidence="3" id="KW-1185">Reference proteome</keyword>
<protein>
    <submittedName>
        <fullName evidence="2">Uncharacterized protein</fullName>
    </submittedName>
</protein>
<evidence type="ECO:0000313" key="3">
    <source>
        <dbReference type="Proteomes" id="UP001597318"/>
    </source>
</evidence>
<keyword evidence="1" id="KW-0472">Membrane</keyword>
<keyword evidence="1" id="KW-1133">Transmembrane helix</keyword>
<dbReference type="RefSeq" id="WP_379052521.1">
    <property type="nucleotide sequence ID" value="NZ_JBHUIK010000003.1"/>
</dbReference>
<gene>
    <name evidence="2" type="ORF">ACFSKK_16330</name>
</gene>
<reference evidence="3" key="1">
    <citation type="journal article" date="2019" name="Int. J. Syst. Evol. Microbiol.">
        <title>The Global Catalogue of Microorganisms (GCM) 10K type strain sequencing project: providing services to taxonomists for standard genome sequencing and annotation.</title>
        <authorList>
            <consortium name="The Broad Institute Genomics Platform"/>
            <consortium name="The Broad Institute Genome Sequencing Center for Infectious Disease"/>
            <person name="Wu L."/>
            <person name="Ma J."/>
        </authorList>
    </citation>
    <scope>NUCLEOTIDE SEQUENCE [LARGE SCALE GENOMIC DNA]</scope>
    <source>
        <strain evidence="3">CGMCC 1.15474</strain>
    </source>
</reference>
<evidence type="ECO:0000256" key="1">
    <source>
        <dbReference type="SAM" id="Phobius"/>
    </source>
</evidence>
<dbReference type="EMBL" id="JBHUIK010000003">
    <property type="protein sequence ID" value="MFD2215260.1"/>
    <property type="molecule type" value="Genomic_DNA"/>
</dbReference>
<sequence>MSTEKKPPLLAWFVLIGGALFLINALPGFIFLFLMKFKQSGFFHFFSLFYLIIALVIILGAIWAMKRSFDKIKNFHVLKKETNMQDSLLTTSTPSEKISTTIWPWLVLIPGGLLLVSTGPGIIMLPIMPLFLAAMSTDSGVTPGYVPLLIIVIGYGLMLGYITLVVLAIKKLRKKEKLN</sequence>
<proteinExistence type="predicted"/>
<name>A0ABW5C1X5_9BACI</name>